<feature type="compositionally biased region" description="Low complexity" evidence="5">
    <location>
        <begin position="280"/>
        <end position="298"/>
    </location>
</feature>
<keyword evidence="3" id="KW-1133">Transmembrane helix</keyword>
<dbReference type="KEGG" id="tcu:Tcur_0144"/>
<feature type="compositionally biased region" description="Low complexity" evidence="5">
    <location>
        <begin position="348"/>
        <end position="364"/>
    </location>
</feature>
<reference evidence="7 8" key="1">
    <citation type="journal article" date="2011" name="Stand. Genomic Sci.">
        <title>Complete genome sequence of Thermomonospora curvata type strain (B9).</title>
        <authorList>
            <person name="Chertkov O."/>
            <person name="Sikorski J."/>
            <person name="Nolan M."/>
            <person name="Lapidus A."/>
            <person name="Lucas S."/>
            <person name="Del Rio T.G."/>
            <person name="Tice H."/>
            <person name="Cheng J.F."/>
            <person name="Goodwin L."/>
            <person name="Pitluck S."/>
            <person name="Liolios K."/>
            <person name="Ivanova N."/>
            <person name="Mavromatis K."/>
            <person name="Mikhailova N."/>
            <person name="Ovchinnikova G."/>
            <person name="Pati A."/>
            <person name="Chen A."/>
            <person name="Palaniappan K."/>
            <person name="Djao O.D."/>
            <person name="Land M."/>
            <person name="Hauser L."/>
            <person name="Chang Y.J."/>
            <person name="Jeffries C.D."/>
            <person name="Brettin T."/>
            <person name="Han C."/>
            <person name="Detter J.C."/>
            <person name="Rohde M."/>
            <person name="Goker M."/>
            <person name="Woyke T."/>
            <person name="Bristow J."/>
            <person name="Eisen J.A."/>
            <person name="Markowitz V."/>
            <person name="Hugenholtz P."/>
            <person name="Klenk H.P."/>
            <person name="Kyrpides N.C."/>
        </authorList>
    </citation>
    <scope>NUCLEOTIDE SEQUENCE [LARGE SCALE GENOMIC DNA]</scope>
    <source>
        <strain evidence="8">ATCC 19995 / DSM 43183 / JCM 3096 / KCTC 9072 / NBRC 15933 / NCIMB 10081 / Henssen B9</strain>
    </source>
</reference>
<dbReference type="EMBL" id="CP001738">
    <property type="protein sequence ID" value="ACY95751.1"/>
    <property type="molecule type" value="Genomic_DNA"/>
</dbReference>
<comment type="subcellular location">
    <subcellularLocation>
        <location evidence="1">Membrane</location>
        <topology evidence="1">Multi-pass membrane protein</topology>
    </subcellularLocation>
</comment>
<evidence type="ECO:0000313" key="7">
    <source>
        <dbReference type="EMBL" id="ACY95751.1"/>
    </source>
</evidence>
<dbReference type="OrthoDB" id="3474716at2"/>
<keyword evidence="2" id="KW-0812">Transmembrane</keyword>
<keyword evidence="4" id="KW-0472">Membrane</keyword>
<evidence type="ECO:0000256" key="4">
    <source>
        <dbReference type="ARBA" id="ARBA00023136"/>
    </source>
</evidence>
<evidence type="ECO:0000256" key="1">
    <source>
        <dbReference type="ARBA" id="ARBA00004141"/>
    </source>
</evidence>
<gene>
    <name evidence="7" type="ordered locus">Tcur_0144</name>
</gene>
<proteinExistence type="predicted"/>
<feature type="region of interest" description="Disordered" evidence="5">
    <location>
        <begin position="263"/>
        <end position="369"/>
    </location>
</feature>
<organism evidence="7 8">
    <name type="scientific">Thermomonospora curvata (strain ATCC 19995 / DSM 43183 / JCM 3096 / KCTC 9072 / NBRC 15933 / NCIMB 10081 / Henssen B9)</name>
    <dbReference type="NCBI Taxonomy" id="471852"/>
    <lineage>
        <taxon>Bacteria</taxon>
        <taxon>Bacillati</taxon>
        <taxon>Actinomycetota</taxon>
        <taxon>Actinomycetes</taxon>
        <taxon>Streptosporangiales</taxon>
        <taxon>Thermomonosporaceae</taxon>
        <taxon>Thermomonospora</taxon>
    </lineage>
</organism>
<sequence length="424" mass="43613">MMTMVSDAQVLLLAAVLTGAGLAKLLIGEPAPQRPEQIHGIQVPSAEPGWAVLLRRSRPVAVVHGLVEVALGVALMLSAHPAVRVATVLLLGAATWVVGELRQRTPDAGCGCFGALSDERIGRREIARAALLTVAALATLGGTADGMQVLTGGPWQTWALCALELAALTALSREPAALLRRRRRPAVPCERRRSPLRESQKILRRSRPWRRYRALLDSDEPLDVWREGCWRFLAYPAHRDGRPVEVVFAVSTAHRDRTVRAAVLDPAPREDAPSAPAPATPTSQATGPSTAAPGAAVLPVPPSREHRSTEPPSPGNGAETALSAAGSPAAASHEHHDGEPAPPGTDVAQAAPPSSGSSAAASQGHHGGELTASAAGSAAVKASGGCRCAASAVGAGGSKAGDAAAGAPAGGECRECARQYVMSR</sequence>
<dbReference type="GO" id="GO:0016020">
    <property type="term" value="C:membrane"/>
    <property type="evidence" value="ECO:0007669"/>
    <property type="project" value="UniProtKB-SubCell"/>
</dbReference>
<accession>D1AED5</accession>
<dbReference type="HOGENOM" id="CLU_647103_0_0_11"/>
<evidence type="ECO:0000259" key="6">
    <source>
        <dbReference type="Pfam" id="PF07291"/>
    </source>
</evidence>
<dbReference type="UniPathway" id="UPA00895"/>
<dbReference type="eggNOG" id="ENOG5033VF6">
    <property type="taxonomic scope" value="Bacteria"/>
</dbReference>
<dbReference type="InterPro" id="IPR009908">
    <property type="entry name" value="Methylamine_util_MauE"/>
</dbReference>
<dbReference type="Proteomes" id="UP000001918">
    <property type="component" value="Chromosome"/>
</dbReference>
<dbReference type="GO" id="GO:0030416">
    <property type="term" value="P:methylamine metabolic process"/>
    <property type="evidence" value="ECO:0007669"/>
    <property type="project" value="InterPro"/>
</dbReference>
<evidence type="ECO:0000256" key="5">
    <source>
        <dbReference type="SAM" id="MobiDB-lite"/>
    </source>
</evidence>
<name>D1AED5_THECD</name>
<dbReference type="Pfam" id="PF07291">
    <property type="entry name" value="MauE"/>
    <property type="match status" value="1"/>
</dbReference>
<evidence type="ECO:0000313" key="8">
    <source>
        <dbReference type="Proteomes" id="UP000001918"/>
    </source>
</evidence>
<feature type="compositionally biased region" description="Low complexity" evidence="5">
    <location>
        <begin position="318"/>
        <end position="331"/>
    </location>
</feature>
<protein>
    <recommendedName>
        <fullName evidence="6">Methylamine utilisation protein MauE domain-containing protein</fullName>
    </recommendedName>
</protein>
<keyword evidence="8" id="KW-1185">Reference proteome</keyword>
<evidence type="ECO:0000256" key="3">
    <source>
        <dbReference type="ARBA" id="ARBA00022989"/>
    </source>
</evidence>
<evidence type="ECO:0000256" key="2">
    <source>
        <dbReference type="ARBA" id="ARBA00022692"/>
    </source>
</evidence>
<feature type="domain" description="Methylamine utilisation protein MauE" evidence="6">
    <location>
        <begin position="5"/>
        <end position="139"/>
    </location>
</feature>
<dbReference type="AlphaFoldDB" id="D1AED5"/>